<dbReference type="RefSeq" id="WP_132422556.1">
    <property type="nucleotide sequence ID" value="NZ_SMFZ01000001.1"/>
</dbReference>
<dbReference type="InterPro" id="IPR054058">
    <property type="entry name" value="HTH_67"/>
</dbReference>
<evidence type="ECO:0008006" key="3">
    <source>
        <dbReference type="Google" id="ProtNLM"/>
    </source>
</evidence>
<dbReference type="Pfam" id="PF21863">
    <property type="entry name" value="HTH_67"/>
    <property type="match status" value="1"/>
</dbReference>
<reference evidence="1 2" key="1">
    <citation type="submission" date="2019-03" db="EMBL/GenBank/DDBJ databases">
        <title>Sequencing the genomes of 1000 actinobacteria strains.</title>
        <authorList>
            <person name="Klenk H.-P."/>
        </authorList>
    </citation>
    <scope>NUCLEOTIDE SEQUENCE [LARGE SCALE GENOMIC DNA]</scope>
    <source>
        <strain evidence="1 2">DSM 44969</strain>
    </source>
</reference>
<keyword evidence="2" id="KW-1185">Reference proteome</keyword>
<name>A0A4R1HYL2_PSEEN</name>
<evidence type="ECO:0000313" key="2">
    <source>
        <dbReference type="Proteomes" id="UP000295560"/>
    </source>
</evidence>
<evidence type="ECO:0000313" key="1">
    <source>
        <dbReference type="EMBL" id="TCK25960.1"/>
    </source>
</evidence>
<dbReference type="NCBIfam" id="NF047719">
    <property type="entry name" value="SCO6745_fam_HTH"/>
    <property type="match status" value="1"/>
</dbReference>
<organism evidence="1 2">
    <name type="scientific">Pseudonocardia endophytica</name>
    <dbReference type="NCBI Taxonomy" id="401976"/>
    <lineage>
        <taxon>Bacteria</taxon>
        <taxon>Bacillati</taxon>
        <taxon>Actinomycetota</taxon>
        <taxon>Actinomycetes</taxon>
        <taxon>Pseudonocardiales</taxon>
        <taxon>Pseudonocardiaceae</taxon>
        <taxon>Pseudonocardia</taxon>
    </lineage>
</organism>
<protein>
    <recommendedName>
        <fullName evidence="3">SalK</fullName>
    </recommendedName>
</protein>
<sequence>MTARDLWRRLEPIHDVVYFSPESRTAADAIGMRGYWMGYVAFRVAPLGPVGPAPVIAAFHGFPPSTITRALPDAWSYATPELALEARAAGTAEALRRLWGSDVDVTEAADLAWTAAQAADDPGRVLGAANRALQRPDDPVRALWQAATTLREHRGDGHVAVLVTRGIGPVHAHLLKLAAGGTDPDMLRRSRRWSDEQWAAAGADLRERGWTDDDGRLTDAGTAERDEIERLTDAAAVVPWEALGRERSERLAGLLDPLAAAVAGDLPAGNPVGLG</sequence>
<dbReference type="EMBL" id="SMFZ01000001">
    <property type="protein sequence ID" value="TCK25960.1"/>
    <property type="molecule type" value="Genomic_DNA"/>
</dbReference>
<dbReference type="Proteomes" id="UP000295560">
    <property type="component" value="Unassembled WGS sequence"/>
</dbReference>
<dbReference type="OrthoDB" id="157052at2"/>
<proteinExistence type="predicted"/>
<accession>A0A4R1HYL2</accession>
<comment type="caution">
    <text evidence="1">The sequence shown here is derived from an EMBL/GenBank/DDBJ whole genome shotgun (WGS) entry which is preliminary data.</text>
</comment>
<dbReference type="AlphaFoldDB" id="A0A4R1HYL2"/>
<gene>
    <name evidence="1" type="ORF">EV378_1787</name>
</gene>